<accession>A0A0C3FR68</accession>
<dbReference type="HOGENOM" id="CLU_2904970_0_0_1"/>
<reference evidence="2 3" key="1">
    <citation type="submission" date="2014-04" db="EMBL/GenBank/DDBJ databases">
        <authorList>
            <consortium name="DOE Joint Genome Institute"/>
            <person name="Kuo A."/>
            <person name="Tarkka M."/>
            <person name="Buscot F."/>
            <person name="Kohler A."/>
            <person name="Nagy L.G."/>
            <person name="Floudas D."/>
            <person name="Copeland A."/>
            <person name="Barry K.W."/>
            <person name="Cichocki N."/>
            <person name="Veneault-Fourrey C."/>
            <person name="LaButti K."/>
            <person name="Lindquist E.A."/>
            <person name="Lipzen A."/>
            <person name="Lundell T."/>
            <person name="Morin E."/>
            <person name="Murat C."/>
            <person name="Sun H."/>
            <person name="Tunlid A."/>
            <person name="Henrissat B."/>
            <person name="Grigoriev I.V."/>
            <person name="Hibbett D.S."/>
            <person name="Martin F."/>
            <person name="Nordberg H.P."/>
            <person name="Cantor M.N."/>
            <person name="Hua S.X."/>
        </authorList>
    </citation>
    <scope>NUCLEOTIDE SEQUENCE [LARGE SCALE GENOMIC DNA]</scope>
    <source>
        <strain evidence="2 3">F 1598</strain>
    </source>
</reference>
<reference evidence="3" key="2">
    <citation type="submission" date="2015-01" db="EMBL/GenBank/DDBJ databases">
        <title>Evolutionary Origins and Diversification of the Mycorrhizal Mutualists.</title>
        <authorList>
            <consortium name="DOE Joint Genome Institute"/>
            <consortium name="Mycorrhizal Genomics Consortium"/>
            <person name="Kohler A."/>
            <person name="Kuo A."/>
            <person name="Nagy L.G."/>
            <person name="Floudas D."/>
            <person name="Copeland A."/>
            <person name="Barry K.W."/>
            <person name="Cichocki N."/>
            <person name="Veneault-Fourrey C."/>
            <person name="LaButti K."/>
            <person name="Lindquist E.A."/>
            <person name="Lipzen A."/>
            <person name="Lundell T."/>
            <person name="Morin E."/>
            <person name="Murat C."/>
            <person name="Riley R."/>
            <person name="Ohm R."/>
            <person name="Sun H."/>
            <person name="Tunlid A."/>
            <person name="Henrissat B."/>
            <person name="Grigoriev I.V."/>
            <person name="Hibbett D.S."/>
            <person name="Martin F."/>
        </authorList>
    </citation>
    <scope>NUCLEOTIDE SEQUENCE [LARGE SCALE GENOMIC DNA]</scope>
    <source>
        <strain evidence="3">F 1598</strain>
    </source>
</reference>
<feature type="region of interest" description="Disordered" evidence="1">
    <location>
        <begin position="32"/>
        <end position="62"/>
    </location>
</feature>
<dbReference type="InParanoid" id="A0A0C3FR68"/>
<dbReference type="AlphaFoldDB" id="A0A0C3FR68"/>
<gene>
    <name evidence="2" type="ORF">PILCRDRAFT_820543</name>
</gene>
<dbReference type="EMBL" id="KN832995">
    <property type="protein sequence ID" value="KIM82174.1"/>
    <property type="molecule type" value="Genomic_DNA"/>
</dbReference>
<evidence type="ECO:0000256" key="1">
    <source>
        <dbReference type="SAM" id="MobiDB-lite"/>
    </source>
</evidence>
<feature type="compositionally biased region" description="Basic and acidic residues" evidence="1">
    <location>
        <begin position="51"/>
        <end position="62"/>
    </location>
</feature>
<keyword evidence="3" id="KW-1185">Reference proteome</keyword>
<organism evidence="2 3">
    <name type="scientific">Piloderma croceum (strain F 1598)</name>
    <dbReference type="NCBI Taxonomy" id="765440"/>
    <lineage>
        <taxon>Eukaryota</taxon>
        <taxon>Fungi</taxon>
        <taxon>Dikarya</taxon>
        <taxon>Basidiomycota</taxon>
        <taxon>Agaricomycotina</taxon>
        <taxon>Agaricomycetes</taxon>
        <taxon>Agaricomycetidae</taxon>
        <taxon>Atheliales</taxon>
        <taxon>Atheliaceae</taxon>
        <taxon>Piloderma</taxon>
    </lineage>
</organism>
<sequence length="62" mass="6701">MFLLHSGRLSPHAVDNGDVMQHSKSMIAVLRGRKAVSASENHSASRRRQTKATESRDKGAGA</sequence>
<protein>
    <submittedName>
        <fullName evidence="2">Uncharacterized protein</fullName>
    </submittedName>
</protein>
<proteinExistence type="predicted"/>
<name>A0A0C3FR68_PILCF</name>
<dbReference type="Proteomes" id="UP000054166">
    <property type="component" value="Unassembled WGS sequence"/>
</dbReference>
<evidence type="ECO:0000313" key="2">
    <source>
        <dbReference type="EMBL" id="KIM82174.1"/>
    </source>
</evidence>
<evidence type="ECO:0000313" key="3">
    <source>
        <dbReference type="Proteomes" id="UP000054166"/>
    </source>
</evidence>